<dbReference type="InterPro" id="IPR050058">
    <property type="entry name" value="Ala-tRNA_ligase"/>
</dbReference>
<dbReference type="FunFam" id="3.10.310.40:FF:000002">
    <property type="entry name" value="alanine--tRNA ligase, cytoplasmic"/>
    <property type="match status" value="1"/>
</dbReference>
<dbReference type="PANTHER" id="PTHR11777">
    <property type="entry name" value="ALANYL-TRNA SYNTHETASE"/>
    <property type="match status" value="1"/>
</dbReference>
<dbReference type="InterPro" id="IPR018164">
    <property type="entry name" value="Ala-tRNA-synth_IIc_N"/>
</dbReference>
<dbReference type="GO" id="GO:0004813">
    <property type="term" value="F:alanine-tRNA ligase activity"/>
    <property type="evidence" value="ECO:0007669"/>
    <property type="project" value="UniProtKB-EC"/>
</dbReference>
<evidence type="ECO:0000256" key="9">
    <source>
        <dbReference type="ARBA" id="ARBA00023146"/>
    </source>
</evidence>
<dbReference type="Gene3D" id="3.30.930.10">
    <property type="entry name" value="Bira Bifunctional Protein, Domain 2"/>
    <property type="match status" value="1"/>
</dbReference>
<reference evidence="11" key="1">
    <citation type="submission" date="2023-07" db="EMBL/GenBank/DDBJ databases">
        <authorList>
            <consortium name="CYATHOMIX"/>
        </authorList>
    </citation>
    <scope>NUCLEOTIDE SEQUENCE</scope>
    <source>
        <strain evidence="11">N/A</strain>
    </source>
</reference>
<keyword evidence="9" id="KW-0030">Aminoacyl-tRNA synthetase</keyword>
<keyword evidence="5" id="KW-0547">Nucleotide-binding</keyword>
<keyword evidence="6" id="KW-0067">ATP-binding</keyword>
<dbReference type="GO" id="GO:0002161">
    <property type="term" value="F:aminoacyl-tRNA deacylase activity"/>
    <property type="evidence" value="ECO:0007669"/>
    <property type="project" value="TreeGrafter"/>
</dbReference>
<evidence type="ECO:0000256" key="1">
    <source>
        <dbReference type="ARBA" id="ARBA00008226"/>
    </source>
</evidence>
<dbReference type="SUPFAM" id="SSF55681">
    <property type="entry name" value="Class II aaRS and biotin synthetases"/>
    <property type="match status" value="1"/>
</dbReference>
<accession>A0AA36H7S8</accession>
<dbReference type="InterPro" id="IPR018165">
    <property type="entry name" value="Ala-tRNA-synth_IIc_core"/>
</dbReference>
<dbReference type="GO" id="GO:0005739">
    <property type="term" value="C:mitochondrion"/>
    <property type="evidence" value="ECO:0007669"/>
    <property type="project" value="TreeGrafter"/>
</dbReference>
<proteinExistence type="inferred from homology"/>
<gene>
    <name evidence="11" type="ORF">CYNAS_LOCUS17561</name>
</gene>
<protein>
    <recommendedName>
        <fullName evidence="2">alanine--tRNA ligase</fullName>
        <ecNumber evidence="2">6.1.1.7</ecNumber>
    </recommendedName>
</protein>
<organism evidence="11 12">
    <name type="scientific">Cylicocyclus nassatus</name>
    <name type="common">Nematode worm</name>
    <dbReference type="NCBI Taxonomy" id="53992"/>
    <lineage>
        <taxon>Eukaryota</taxon>
        <taxon>Metazoa</taxon>
        <taxon>Ecdysozoa</taxon>
        <taxon>Nematoda</taxon>
        <taxon>Chromadorea</taxon>
        <taxon>Rhabditida</taxon>
        <taxon>Rhabditina</taxon>
        <taxon>Rhabditomorpha</taxon>
        <taxon>Strongyloidea</taxon>
        <taxon>Strongylidae</taxon>
        <taxon>Cylicocyclus</taxon>
    </lineage>
</organism>
<dbReference type="Pfam" id="PF02272">
    <property type="entry name" value="DHHA1"/>
    <property type="match status" value="1"/>
</dbReference>
<dbReference type="InterPro" id="IPR002318">
    <property type="entry name" value="Ala-tRNA-lgiase_IIc"/>
</dbReference>
<evidence type="ECO:0000256" key="5">
    <source>
        <dbReference type="ARBA" id="ARBA00022741"/>
    </source>
</evidence>
<dbReference type="PRINTS" id="PR00980">
    <property type="entry name" value="TRNASYNTHALA"/>
</dbReference>
<evidence type="ECO:0000256" key="3">
    <source>
        <dbReference type="ARBA" id="ARBA00022555"/>
    </source>
</evidence>
<evidence type="ECO:0000256" key="7">
    <source>
        <dbReference type="ARBA" id="ARBA00022884"/>
    </source>
</evidence>
<dbReference type="PROSITE" id="PS50860">
    <property type="entry name" value="AA_TRNA_LIGASE_II_ALA"/>
    <property type="match status" value="1"/>
</dbReference>
<evidence type="ECO:0000313" key="12">
    <source>
        <dbReference type="Proteomes" id="UP001176961"/>
    </source>
</evidence>
<sequence length="274" mass="30304">MGDVGPCGPCSEIHFDRVGGRDASHIVNADDPMVVEIWNRVFIQFSREEGGALRPLPSKHIDCGLGLERLIAVIQQKTSNYDADIFQPFFNIRIHSLGFAETRRLQDIINDEEKQFLKTLNRGQSSKRCFVKVNFVFHPRLETLDSYKKLADAAVAEKVLSEAKELAQGDHQDVLVHVFSFGASSKVLDNALKQFKTTKAVMGFSVNEESGKVLVLAKVDKSLIEGGLKANQWVNEVCIVLGGRGGGKDANAQATSTFTCQMEIQRFFVDGLPC</sequence>
<evidence type="ECO:0000259" key="10">
    <source>
        <dbReference type="PROSITE" id="PS50860"/>
    </source>
</evidence>
<evidence type="ECO:0000256" key="6">
    <source>
        <dbReference type="ARBA" id="ARBA00022840"/>
    </source>
</evidence>
<dbReference type="AlphaFoldDB" id="A0AA36H7S8"/>
<dbReference type="EMBL" id="CATQJL010000316">
    <property type="protein sequence ID" value="CAJ0605578.1"/>
    <property type="molecule type" value="Genomic_DNA"/>
</dbReference>
<evidence type="ECO:0000256" key="8">
    <source>
        <dbReference type="ARBA" id="ARBA00022917"/>
    </source>
</evidence>
<keyword evidence="7" id="KW-0694">RNA-binding</keyword>
<dbReference type="Pfam" id="PF01411">
    <property type="entry name" value="tRNA-synt_2c"/>
    <property type="match status" value="1"/>
</dbReference>
<comment type="similarity">
    <text evidence="1">Belongs to the class-II aminoacyl-tRNA synthetase family.</text>
</comment>
<keyword evidence="12" id="KW-1185">Reference proteome</keyword>
<evidence type="ECO:0000256" key="4">
    <source>
        <dbReference type="ARBA" id="ARBA00022598"/>
    </source>
</evidence>
<keyword evidence="8" id="KW-0648">Protein biosynthesis</keyword>
<dbReference type="Proteomes" id="UP001176961">
    <property type="component" value="Unassembled WGS sequence"/>
</dbReference>
<dbReference type="InterPro" id="IPR045864">
    <property type="entry name" value="aa-tRNA-synth_II/BPL/LPL"/>
</dbReference>
<dbReference type="GO" id="GO:0005524">
    <property type="term" value="F:ATP binding"/>
    <property type="evidence" value="ECO:0007669"/>
    <property type="project" value="UniProtKB-KW"/>
</dbReference>
<feature type="domain" description="Alanyl-transfer RNA synthetases family profile" evidence="10">
    <location>
        <begin position="1"/>
        <end position="175"/>
    </location>
</feature>
<evidence type="ECO:0000313" key="11">
    <source>
        <dbReference type="EMBL" id="CAJ0605578.1"/>
    </source>
</evidence>
<dbReference type="PANTHER" id="PTHR11777:SF9">
    <property type="entry name" value="ALANINE--TRNA LIGASE, CYTOPLASMIC"/>
    <property type="match status" value="1"/>
</dbReference>
<name>A0AA36H7S8_CYLNA</name>
<keyword evidence="3" id="KW-0820">tRNA-binding</keyword>
<dbReference type="EC" id="6.1.1.7" evidence="2"/>
<evidence type="ECO:0000256" key="2">
    <source>
        <dbReference type="ARBA" id="ARBA00013168"/>
    </source>
</evidence>
<dbReference type="GO" id="GO:0006419">
    <property type="term" value="P:alanyl-tRNA aminoacylation"/>
    <property type="evidence" value="ECO:0007669"/>
    <property type="project" value="InterPro"/>
</dbReference>
<comment type="caution">
    <text evidence="11">The sequence shown here is derived from an EMBL/GenBank/DDBJ whole genome shotgun (WGS) entry which is preliminary data.</text>
</comment>
<dbReference type="GO" id="GO:0000049">
    <property type="term" value="F:tRNA binding"/>
    <property type="evidence" value="ECO:0007669"/>
    <property type="project" value="UniProtKB-KW"/>
</dbReference>
<dbReference type="InterPro" id="IPR003156">
    <property type="entry name" value="DHHA1_dom"/>
</dbReference>
<dbReference type="Gene3D" id="3.10.310.40">
    <property type="match status" value="1"/>
</dbReference>
<keyword evidence="4" id="KW-0436">Ligase</keyword>